<proteinExistence type="predicted"/>
<evidence type="ECO:0000313" key="1">
    <source>
        <dbReference type="EMBL" id="CAG8488420.1"/>
    </source>
</evidence>
<keyword evidence="2" id="KW-1185">Reference proteome</keyword>
<sequence length="225" mass="24842">MALNWVMIASDGKSPVPLPGEKILFRQEKVNFLLEIGGPYYLISGYPGNPGDFKAEGNIFITNQRVIFISRPSLPDFKSLSIPLLNLREGKLQQPWFGANYYQANLMPVQNGGLPSPGQMKITFKEGGGYDFSSCYTELIQRLTENDGFVHVEHTEPLPTYTPREDSTSPLTTTQTSTAASDIAAPMEPPFINATSPFINATSPSQFTFVRSPDELPPSYDEIAI</sequence>
<evidence type="ECO:0000313" key="2">
    <source>
        <dbReference type="Proteomes" id="UP000789860"/>
    </source>
</evidence>
<protein>
    <submittedName>
        <fullName evidence="1">11064_t:CDS:1</fullName>
    </submittedName>
</protein>
<dbReference type="EMBL" id="CAJVPM010002557">
    <property type="protein sequence ID" value="CAG8488420.1"/>
    <property type="molecule type" value="Genomic_DNA"/>
</dbReference>
<name>A0ACA9KR05_9GLOM</name>
<reference evidence="1" key="1">
    <citation type="submission" date="2021-06" db="EMBL/GenBank/DDBJ databases">
        <authorList>
            <person name="Kallberg Y."/>
            <person name="Tangrot J."/>
            <person name="Rosling A."/>
        </authorList>
    </citation>
    <scope>NUCLEOTIDE SEQUENCE</scope>
    <source>
        <strain evidence="1">AU212A</strain>
    </source>
</reference>
<comment type="caution">
    <text evidence="1">The sequence shown here is derived from an EMBL/GenBank/DDBJ whole genome shotgun (WGS) entry which is preliminary data.</text>
</comment>
<gene>
    <name evidence="1" type="ORF">SCALOS_LOCUS2724</name>
</gene>
<accession>A0ACA9KR05</accession>
<organism evidence="1 2">
    <name type="scientific">Scutellospora calospora</name>
    <dbReference type="NCBI Taxonomy" id="85575"/>
    <lineage>
        <taxon>Eukaryota</taxon>
        <taxon>Fungi</taxon>
        <taxon>Fungi incertae sedis</taxon>
        <taxon>Mucoromycota</taxon>
        <taxon>Glomeromycotina</taxon>
        <taxon>Glomeromycetes</taxon>
        <taxon>Diversisporales</taxon>
        <taxon>Gigasporaceae</taxon>
        <taxon>Scutellospora</taxon>
    </lineage>
</organism>
<dbReference type="Proteomes" id="UP000789860">
    <property type="component" value="Unassembled WGS sequence"/>
</dbReference>